<organism evidence="1">
    <name type="scientific">Arundo donax</name>
    <name type="common">Giant reed</name>
    <name type="synonym">Donax arundinaceus</name>
    <dbReference type="NCBI Taxonomy" id="35708"/>
    <lineage>
        <taxon>Eukaryota</taxon>
        <taxon>Viridiplantae</taxon>
        <taxon>Streptophyta</taxon>
        <taxon>Embryophyta</taxon>
        <taxon>Tracheophyta</taxon>
        <taxon>Spermatophyta</taxon>
        <taxon>Magnoliopsida</taxon>
        <taxon>Liliopsida</taxon>
        <taxon>Poales</taxon>
        <taxon>Poaceae</taxon>
        <taxon>PACMAD clade</taxon>
        <taxon>Arundinoideae</taxon>
        <taxon>Arundineae</taxon>
        <taxon>Arundo</taxon>
    </lineage>
</organism>
<reference evidence="1" key="1">
    <citation type="submission" date="2014-09" db="EMBL/GenBank/DDBJ databases">
        <authorList>
            <person name="Magalhaes I.L.F."/>
            <person name="Oliveira U."/>
            <person name="Santos F.R."/>
            <person name="Vidigal T.H.D.A."/>
            <person name="Brescovit A.D."/>
            <person name="Santos A.J."/>
        </authorList>
    </citation>
    <scope>NUCLEOTIDE SEQUENCE</scope>
    <source>
        <tissue evidence="1">Shoot tissue taken approximately 20 cm above the soil surface</tissue>
    </source>
</reference>
<reference evidence="1" key="2">
    <citation type="journal article" date="2015" name="Data Brief">
        <title>Shoot transcriptome of the giant reed, Arundo donax.</title>
        <authorList>
            <person name="Barrero R.A."/>
            <person name="Guerrero F.D."/>
            <person name="Moolhuijzen P."/>
            <person name="Goolsby J.A."/>
            <person name="Tidwell J."/>
            <person name="Bellgard S.E."/>
            <person name="Bellgard M.I."/>
        </authorList>
    </citation>
    <scope>NUCLEOTIDE SEQUENCE</scope>
    <source>
        <tissue evidence="1">Shoot tissue taken approximately 20 cm above the soil surface</tissue>
    </source>
</reference>
<dbReference type="EMBL" id="GBRH01232970">
    <property type="protein sequence ID" value="JAD64925.1"/>
    <property type="molecule type" value="Transcribed_RNA"/>
</dbReference>
<sequence>MLQTQKAFFFENACRFKSSGETWMLLLKANLI</sequence>
<protein>
    <submittedName>
        <fullName evidence="1">Uncharacterized protein</fullName>
    </submittedName>
</protein>
<proteinExistence type="predicted"/>
<evidence type="ECO:0000313" key="1">
    <source>
        <dbReference type="EMBL" id="JAD64925.1"/>
    </source>
</evidence>
<dbReference type="AlphaFoldDB" id="A0A0A9BUS6"/>
<name>A0A0A9BUS6_ARUDO</name>
<accession>A0A0A9BUS6</accession>